<comment type="similarity">
    <text evidence="2 10">Belongs to the ABC-4 integral membrane protein family. FtsX subfamily.</text>
</comment>
<accession>A0A1F5G4M3</accession>
<dbReference type="GO" id="GO:0051301">
    <property type="term" value="P:cell division"/>
    <property type="evidence" value="ECO:0007669"/>
    <property type="project" value="UniProtKB-KW"/>
</dbReference>
<feature type="domain" description="FtsX extracellular" evidence="13">
    <location>
        <begin position="54"/>
        <end position="145"/>
    </location>
</feature>
<dbReference type="AlphaFoldDB" id="A0A1F5G4M3"/>
<evidence type="ECO:0000259" key="12">
    <source>
        <dbReference type="Pfam" id="PF02687"/>
    </source>
</evidence>
<dbReference type="PIRSF" id="PIRSF003097">
    <property type="entry name" value="FtsX"/>
    <property type="match status" value="1"/>
</dbReference>
<dbReference type="Pfam" id="PF18075">
    <property type="entry name" value="FtsX_ECD"/>
    <property type="match status" value="1"/>
</dbReference>
<keyword evidence="8 10" id="KW-0472">Membrane</keyword>
<protein>
    <recommendedName>
        <fullName evidence="3 10">Cell division protein FtsX</fullName>
    </recommendedName>
</protein>
<keyword evidence="9 10" id="KW-0131">Cell cycle</keyword>
<dbReference type="InterPro" id="IPR040690">
    <property type="entry name" value="FtsX_ECD"/>
</dbReference>
<evidence type="ECO:0000256" key="4">
    <source>
        <dbReference type="ARBA" id="ARBA00022475"/>
    </source>
</evidence>
<evidence type="ECO:0000313" key="14">
    <source>
        <dbReference type="EMBL" id="OGD86764.1"/>
    </source>
</evidence>
<keyword evidence="6 11" id="KW-0812">Transmembrane</keyword>
<name>A0A1F5G4M3_9BACT</name>
<dbReference type="PANTHER" id="PTHR47755">
    <property type="entry name" value="CELL DIVISION PROTEIN FTSX"/>
    <property type="match status" value="1"/>
</dbReference>
<evidence type="ECO:0000256" key="6">
    <source>
        <dbReference type="ARBA" id="ARBA00022692"/>
    </source>
</evidence>
<feature type="transmembrane region" description="Helical" evidence="11">
    <location>
        <begin position="261"/>
        <end position="287"/>
    </location>
</feature>
<comment type="caution">
    <text evidence="14">The sequence shown here is derived from an EMBL/GenBank/DDBJ whole genome shotgun (WGS) entry which is preliminary data.</text>
</comment>
<dbReference type="EMBL" id="MFAV01000008">
    <property type="protein sequence ID" value="OGD86764.1"/>
    <property type="molecule type" value="Genomic_DNA"/>
</dbReference>
<gene>
    <name evidence="14" type="ORF">A2Z23_02820</name>
</gene>
<feature type="domain" description="ABC3 transporter permease C-terminal" evidence="12">
    <location>
        <begin position="172"/>
        <end position="288"/>
    </location>
</feature>
<evidence type="ECO:0000256" key="1">
    <source>
        <dbReference type="ARBA" id="ARBA00004651"/>
    </source>
</evidence>
<evidence type="ECO:0000259" key="13">
    <source>
        <dbReference type="Pfam" id="PF18075"/>
    </source>
</evidence>
<evidence type="ECO:0000256" key="5">
    <source>
        <dbReference type="ARBA" id="ARBA00022618"/>
    </source>
</evidence>
<dbReference type="Gene3D" id="3.30.70.3040">
    <property type="match status" value="1"/>
</dbReference>
<keyword evidence="4 10" id="KW-1003">Cell membrane</keyword>
<evidence type="ECO:0000256" key="2">
    <source>
        <dbReference type="ARBA" id="ARBA00007379"/>
    </source>
</evidence>
<sequence length="291" mass="32571">MALINQTAKNLRRSPYQALTALVIVMLTFFLASRFVLLTFGAQMMLSFFESRPQVSIFFKDSAKEEDIKKIREELESTGKIASVKYISKEEALSIYREQNKEDPTLLELVTADILPASLEVSAKDPMYLGDIAEIAKTKEEIEEVVFQKEVVDQLKSWTNSIRTEGLVTIGSLGLVSLVIILSIIAMRISARREEINIMQLVGATPWYIRAPFILEGAFYGFIGSLFGSTVGFIVFFFSPYFQNSVFNPLFGLPVNPFTPIILIIVFAALVFVGALLGSLGSFLAVFRYLR</sequence>
<dbReference type="PANTHER" id="PTHR47755:SF1">
    <property type="entry name" value="CELL DIVISION PROTEIN FTSX"/>
    <property type="match status" value="1"/>
</dbReference>
<keyword evidence="5 10" id="KW-0132">Cell division</keyword>
<feature type="transmembrane region" description="Helical" evidence="11">
    <location>
        <begin position="21"/>
        <end position="46"/>
    </location>
</feature>
<feature type="transmembrane region" description="Helical" evidence="11">
    <location>
        <begin position="218"/>
        <end position="241"/>
    </location>
</feature>
<proteinExistence type="inferred from homology"/>
<evidence type="ECO:0000256" key="10">
    <source>
        <dbReference type="PIRNR" id="PIRNR003097"/>
    </source>
</evidence>
<dbReference type="InterPro" id="IPR003838">
    <property type="entry name" value="ABC3_permease_C"/>
</dbReference>
<dbReference type="GO" id="GO:0005886">
    <property type="term" value="C:plasma membrane"/>
    <property type="evidence" value="ECO:0007669"/>
    <property type="project" value="UniProtKB-SubCell"/>
</dbReference>
<dbReference type="Pfam" id="PF02687">
    <property type="entry name" value="FtsX"/>
    <property type="match status" value="1"/>
</dbReference>
<organism evidence="14 15">
    <name type="scientific">Candidatus Curtissbacteria bacterium RBG_16_39_7</name>
    <dbReference type="NCBI Taxonomy" id="1797707"/>
    <lineage>
        <taxon>Bacteria</taxon>
        <taxon>Candidatus Curtissiibacteriota</taxon>
    </lineage>
</organism>
<evidence type="ECO:0000256" key="9">
    <source>
        <dbReference type="ARBA" id="ARBA00023306"/>
    </source>
</evidence>
<evidence type="ECO:0000256" key="8">
    <source>
        <dbReference type="ARBA" id="ARBA00023136"/>
    </source>
</evidence>
<evidence type="ECO:0000256" key="11">
    <source>
        <dbReference type="SAM" id="Phobius"/>
    </source>
</evidence>
<evidence type="ECO:0000256" key="7">
    <source>
        <dbReference type="ARBA" id="ARBA00022989"/>
    </source>
</evidence>
<keyword evidence="7 11" id="KW-1133">Transmembrane helix</keyword>
<reference evidence="14 15" key="1">
    <citation type="journal article" date="2016" name="Nat. Commun.">
        <title>Thousands of microbial genomes shed light on interconnected biogeochemical processes in an aquifer system.</title>
        <authorList>
            <person name="Anantharaman K."/>
            <person name="Brown C.T."/>
            <person name="Hug L.A."/>
            <person name="Sharon I."/>
            <person name="Castelle C.J."/>
            <person name="Probst A.J."/>
            <person name="Thomas B.C."/>
            <person name="Singh A."/>
            <person name="Wilkins M.J."/>
            <person name="Karaoz U."/>
            <person name="Brodie E.L."/>
            <person name="Williams K.H."/>
            <person name="Hubbard S.S."/>
            <person name="Banfield J.F."/>
        </authorList>
    </citation>
    <scope>NUCLEOTIDE SEQUENCE [LARGE SCALE GENOMIC DNA]</scope>
</reference>
<evidence type="ECO:0000256" key="3">
    <source>
        <dbReference type="ARBA" id="ARBA00021907"/>
    </source>
</evidence>
<comment type="subcellular location">
    <subcellularLocation>
        <location evidence="1">Cell membrane</location>
        <topology evidence="1">Multi-pass membrane protein</topology>
    </subcellularLocation>
</comment>
<dbReference type="InterPro" id="IPR004513">
    <property type="entry name" value="FtsX"/>
</dbReference>
<feature type="transmembrane region" description="Helical" evidence="11">
    <location>
        <begin position="167"/>
        <end position="189"/>
    </location>
</feature>
<evidence type="ECO:0000313" key="15">
    <source>
        <dbReference type="Proteomes" id="UP000176628"/>
    </source>
</evidence>
<dbReference type="Proteomes" id="UP000176628">
    <property type="component" value="Unassembled WGS sequence"/>
</dbReference>